<dbReference type="KEGG" id="mprn:Q3V37_27505"/>
<gene>
    <name evidence="2" type="ORF">Q3V37_27505</name>
</gene>
<dbReference type="EMBL" id="CP130472">
    <property type="protein sequence ID" value="WLS45074.1"/>
    <property type="molecule type" value="Genomic_DNA"/>
</dbReference>
<accession>A0AAJ6KY92</accession>
<evidence type="ECO:0000313" key="2">
    <source>
        <dbReference type="EMBL" id="WLS45074.1"/>
    </source>
</evidence>
<reference evidence="2 3" key="1">
    <citation type="submission" date="2023-07" db="EMBL/GenBank/DDBJ databases">
        <title>Micromonospora profundi TRM 95458 converts glycerol to a new osmotic compound.</title>
        <authorList>
            <person name="Lu D."/>
        </authorList>
    </citation>
    <scope>NUCLEOTIDE SEQUENCE [LARGE SCALE GENOMIC DNA]</scope>
    <source>
        <strain evidence="2 3">TRM95458</strain>
    </source>
</reference>
<evidence type="ECO:0000259" key="1">
    <source>
        <dbReference type="Pfam" id="PF04149"/>
    </source>
</evidence>
<proteinExistence type="predicted"/>
<dbReference type="AlphaFoldDB" id="A0AAJ6KY92"/>
<protein>
    <submittedName>
        <fullName evidence="2">DUF397 domain-containing protein</fullName>
    </submittedName>
</protein>
<dbReference type="Pfam" id="PF04149">
    <property type="entry name" value="DUF397"/>
    <property type="match status" value="1"/>
</dbReference>
<name>A0AAJ6KY92_9ACTN</name>
<dbReference type="InterPro" id="IPR007278">
    <property type="entry name" value="DUF397"/>
</dbReference>
<sequence length="66" mass="7241">MTALDLTRADWRTSTRSSGNGNCVEVATVDGQVAVRDSKDRSGPVLAFGPTTWRLFLRSLDEDQRG</sequence>
<dbReference type="RefSeq" id="WP_306272110.1">
    <property type="nucleotide sequence ID" value="NZ_CP130472.1"/>
</dbReference>
<feature type="domain" description="DUF397" evidence="1">
    <location>
        <begin position="9"/>
        <end position="60"/>
    </location>
</feature>
<evidence type="ECO:0000313" key="3">
    <source>
        <dbReference type="Proteomes" id="UP001235874"/>
    </source>
</evidence>
<organism evidence="2 3">
    <name type="scientific">Micromonospora profundi</name>
    <dbReference type="NCBI Taxonomy" id="1420889"/>
    <lineage>
        <taxon>Bacteria</taxon>
        <taxon>Bacillati</taxon>
        <taxon>Actinomycetota</taxon>
        <taxon>Actinomycetes</taxon>
        <taxon>Micromonosporales</taxon>
        <taxon>Micromonosporaceae</taxon>
        <taxon>Micromonospora</taxon>
    </lineage>
</organism>
<keyword evidence="3" id="KW-1185">Reference proteome</keyword>
<dbReference type="Proteomes" id="UP001235874">
    <property type="component" value="Chromosome"/>
</dbReference>